<keyword evidence="1" id="KW-0472">Membrane</keyword>
<feature type="transmembrane region" description="Helical" evidence="1">
    <location>
        <begin position="149"/>
        <end position="166"/>
    </location>
</feature>
<sequence length="379" mass="40704">MTAFLLAGVASSIINAVPFGVAGQGMLLIAKGFILAWGVAQLDWLHEDLRRLAKQSAAVAITLILGAVVNFLFPGPWSSIVLAGQGYGGRFGLTPVTSFFQHPGYFGTVMALSCLAALAHASVFRVSKTTMFIIVGSLVAAFWSARRKIFVGLAAAVATLGIRLRWTPLLVIALVGLPILLIVAWGAVANIVVYTYAEYFVNPDAVARVRLTIDSVGIAANALPFGAGFGRFGSAVARQNYSPLYYQLGYPNVWGLGNTEESGTFLTDTFWPAIIGETGLLGTIFFIAILATIFRLFFRLTKQTADWDRWLGLVGVAWSVQLLVESVAGAVYTAVPTFALFFAVVGIAAARGQMTHANHLADKLPEDKERRKMFSRSSS</sequence>
<dbReference type="EMBL" id="BAAAPK010000001">
    <property type="protein sequence ID" value="GAA1666360.1"/>
    <property type="molecule type" value="Genomic_DNA"/>
</dbReference>
<comment type="caution">
    <text evidence="2">The sequence shown here is derived from an EMBL/GenBank/DDBJ whole genome shotgun (WGS) entry which is preliminary data.</text>
</comment>
<protein>
    <recommendedName>
        <fullName evidence="4">O-antigen ligase domain-containing protein</fullName>
    </recommendedName>
</protein>
<name>A0ABN2G6W1_9MICO</name>
<dbReference type="Proteomes" id="UP001500596">
    <property type="component" value="Unassembled WGS sequence"/>
</dbReference>
<feature type="transmembrane region" description="Helical" evidence="1">
    <location>
        <begin position="26"/>
        <end position="45"/>
    </location>
</feature>
<gene>
    <name evidence="2" type="ORF">GCM10009807_08080</name>
</gene>
<keyword evidence="3" id="KW-1185">Reference proteome</keyword>
<feature type="transmembrane region" description="Helical" evidence="1">
    <location>
        <begin position="57"/>
        <end position="79"/>
    </location>
</feature>
<proteinExistence type="predicted"/>
<evidence type="ECO:0000256" key="1">
    <source>
        <dbReference type="SAM" id="Phobius"/>
    </source>
</evidence>
<evidence type="ECO:0000313" key="2">
    <source>
        <dbReference type="EMBL" id="GAA1666360.1"/>
    </source>
</evidence>
<keyword evidence="1" id="KW-1133">Transmembrane helix</keyword>
<accession>A0ABN2G6W1</accession>
<feature type="transmembrane region" description="Helical" evidence="1">
    <location>
        <begin position="330"/>
        <end position="350"/>
    </location>
</feature>
<feature type="transmembrane region" description="Helical" evidence="1">
    <location>
        <begin position="99"/>
        <end position="119"/>
    </location>
</feature>
<keyword evidence="1" id="KW-0812">Transmembrane</keyword>
<evidence type="ECO:0008006" key="4">
    <source>
        <dbReference type="Google" id="ProtNLM"/>
    </source>
</evidence>
<evidence type="ECO:0000313" key="3">
    <source>
        <dbReference type="Proteomes" id="UP001500596"/>
    </source>
</evidence>
<feature type="transmembrane region" description="Helical" evidence="1">
    <location>
        <begin position="270"/>
        <end position="298"/>
    </location>
</feature>
<organism evidence="2 3">
    <name type="scientific">Microbacterium lacus</name>
    <dbReference type="NCBI Taxonomy" id="415217"/>
    <lineage>
        <taxon>Bacteria</taxon>
        <taxon>Bacillati</taxon>
        <taxon>Actinomycetota</taxon>
        <taxon>Actinomycetes</taxon>
        <taxon>Micrococcales</taxon>
        <taxon>Microbacteriaceae</taxon>
        <taxon>Microbacterium</taxon>
    </lineage>
</organism>
<feature type="transmembrane region" description="Helical" evidence="1">
    <location>
        <begin position="307"/>
        <end position="324"/>
    </location>
</feature>
<reference evidence="2 3" key="1">
    <citation type="journal article" date="2019" name="Int. J. Syst. Evol. Microbiol.">
        <title>The Global Catalogue of Microorganisms (GCM) 10K type strain sequencing project: providing services to taxonomists for standard genome sequencing and annotation.</title>
        <authorList>
            <consortium name="The Broad Institute Genomics Platform"/>
            <consortium name="The Broad Institute Genome Sequencing Center for Infectious Disease"/>
            <person name="Wu L."/>
            <person name="Ma J."/>
        </authorList>
    </citation>
    <scope>NUCLEOTIDE SEQUENCE [LARGE SCALE GENOMIC DNA]</scope>
    <source>
        <strain evidence="2 3">JCM 15575</strain>
    </source>
</reference>
<feature type="transmembrane region" description="Helical" evidence="1">
    <location>
        <begin position="173"/>
        <end position="197"/>
    </location>
</feature>